<name>A0ABW4RY08_9ACTN</name>
<evidence type="ECO:0000313" key="5">
    <source>
        <dbReference type="EMBL" id="MFD1891106.1"/>
    </source>
</evidence>
<proteinExistence type="inferred from homology"/>
<dbReference type="PANTHER" id="PTHR43390">
    <property type="entry name" value="SIGNAL PEPTIDASE I"/>
    <property type="match status" value="1"/>
</dbReference>
<comment type="catalytic activity">
    <reaction evidence="3">
        <text>Cleavage of hydrophobic, N-terminal signal or leader sequences from secreted and periplasmic proteins.</text>
        <dbReference type="EC" id="3.4.21.89"/>
    </reaction>
</comment>
<dbReference type="RefSeq" id="WP_343874151.1">
    <property type="nucleotide sequence ID" value="NZ_BAAAIX010000026.1"/>
</dbReference>
<dbReference type="InterPro" id="IPR000223">
    <property type="entry name" value="Pept_S26A_signal_pept_1"/>
</dbReference>
<comment type="similarity">
    <text evidence="2 3">Belongs to the peptidase S26 family.</text>
</comment>
<dbReference type="EC" id="3.4.21.89" evidence="3"/>
<comment type="subcellular location">
    <subcellularLocation>
        <location evidence="1">Cell membrane</location>
        <topology evidence="1">Single-pass type II membrane protein</topology>
    </subcellularLocation>
    <subcellularLocation>
        <location evidence="3">Membrane</location>
        <topology evidence="3">Single-pass type II membrane protein</topology>
    </subcellularLocation>
</comment>
<dbReference type="PANTHER" id="PTHR43390:SF1">
    <property type="entry name" value="CHLOROPLAST PROCESSING PEPTIDASE"/>
    <property type="match status" value="1"/>
</dbReference>
<dbReference type="SUPFAM" id="SSF51306">
    <property type="entry name" value="LexA/Signal peptidase"/>
    <property type="match status" value="1"/>
</dbReference>
<organism evidence="5 6">
    <name type="scientific">Luteococcus peritonei</name>
    <dbReference type="NCBI Taxonomy" id="88874"/>
    <lineage>
        <taxon>Bacteria</taxon>
        <taxon>Bacillati</taxon>
        <taxon>Actinomycetota</taxon>
        <taxon>Actinomycetes</taxon>
        <taxon>Propionibacteriales</taxon>
        <taxon>Propionibacteriaceae</taxon>
        <taxon>Luteococcus</taxon>
    </lineage>
</organism>
<dbReference type="InterPro" id="IPR019533">
    <property type="entry name" value="Peptidase_S26"/>
</dbReference>
<dbReference type="InterPro" id="IPR036286">
    <property type="entry name" value="LexA/Signal_pep-like_sf"/>
</dbReference>
<evidence type="ECO:0000313" key="6">
    <source>
        <dbReference type="Proteomes" id="UP001597326"/>
    </source>
</evidence>
<evidence type="ECO:0000256" key="1">
    <source>
        <dbReference type="ARBA" id="ARBA00004401"/>
    </source>
</evidence>
<dbReference type="NCBIfam" id="TIGR02227">
    <property type="entry name" value="sigpep_I_bact"/>
    <property type="match status" value="1"/>
</dbReference>
<protein>
    <recommendedName>
        <fullName evidence="3">Signal peptidase I</fullName>
        <ecNumber evidence="3">3.4.21.89</ecNumber>
    </recommendedName>
</protein>
<keyword evidence="3" id="KW-0645">Protease</keyword>
<dbReference type="GO" id="GO:0009003">
    <property type="term" value="F:signal peptidase activity"/>
    <property type="evidence" value="ECO:0007669"/>
    <property type="project" value="UniProtKB-EC"/>
</dbReference>
<keyword evidence="6" id="KW-1185">Reference proteome</keyword>
<dbReference type="EMBL" id="JBHUFZ010000028">
    <property type="protein sequence ID" value="MFD1891106.1"/>
    <property type="molecule type" value="Genomic_DNA"/>
</dbReference>
<dbReference type="Proteomes" id="UP001597326">
    <property type="component" value="Unassembled WGS sequence"/>
</dbReference>
<sequence>MKRVIGLPGDRVSCCDDHGRVQVNGHPLQEEDYLYRLPDGQTVKPSEFDVDVTVPAGRIFVMGDHRDNSAD</sequence>
<keyword evidence="3 5" id="KW-0378">Hydrolase</keyword>
<evidence type="ECO:0000256" key="3">
    <source>
        <dbReference type="RuleBase" id="RU362042"/>
    </source>
</evidence>
<feature type="domain" description="Peptidase S26" evidence="4">
    <location>
        <begin position="2"/>
        <end position="71"/>
    </location>
</feature>
<reference evidence="6" key="1">
    <citation type="journal article" date="2019" name="Int. J. Syst. Evol. Microbiol.">
        <title>The Global Catalogue of Microorganisms (GCM) 10K type strain sequencing project: providing services to taxonomists for standard genome sequencing and annotation.</title>
        <authorList>
            <consortium name="The Broad Institute Genomics Platform"/>
            <consortium name="The Broad Institute Genome Sequencing Center for Infectious Disease"/>
            <person name="Wu L."/>
            <person name="Ma J."/>
        </authorList>
    </citation>
    <scope>NUCLEOTIDE SEQUENCE [LARGE SCALE GENOMIC DNA]</scope>
    <source>
        <strain evidence="6">CAIM 431</strain>
    </source>
</reference>
<comment type="caution">
    <text evidence="5">The sequence shown here is derived from an EMBL/GenBank/DDBJ whole genome shotgun (WGS) entry which is preliminary data.</text>
</comment>
<gene>
    <name evidence="5" type="primary">lepB</name>
    <name evidence="5" type="ORF">ACFSCS_13075</name>
</gene>
<dbReference type="Gene3D" id="2.10.109.10">
    <property type="entry name" value="Umud Fragment, subunit A"/>
    <property type="match status" value="1"/>
</dbReference>
<accession>A0ABW4RY08</accession>
<evidence type="ECO:0000259" key="4">
    <source>
        <dbReference type="Pfam" id="PF10502"/>
    </source>
</evidence>
<evidence type="ECO:0000256" key="2">
    <source>
        <dbReference type="ARBA" id="ARBA00009370"/>
    </source>
</evidence>
<dbReference type="Pfam" id="PF10502">
    <property type="entry name" value="Peptidase_S26"/>
    <property type="match status" value="1"/>
</dbReference>